<evidence type="ECO:0008006" key="4">
    <source>
        <dbReference type="Google" id="ProtNLM"/>
    </source>
</evidence>
<comment type="similarity">
    <text evidence="1">Belongs to the 'GDSL' lipolytic enzyme family.</text>
</comment>
<dbReference type="FunFam" id="3.40.50.1110:FF:000003">
    <property type="entry name" value="GDSL esterase/lipase APG"/>
    <property type="match status" value="1"/>
</dbReference>
<proteinExistence type="inferred from homology"/>
<dbReference type="InterPro" id="IPR036514">
    <property type="entry name" value="SGNH_hydro_sf"/>
</dbReference>
<protein>
    <recommendedName>
        <fullName evidence="4">GDSL esterase/lipase EXL3</fullName>
    </recommendedName>
</protein>
<reference evidence="2 3" key="1">
    <citation type="submission" date="2024-08" db="EMBL/GenBank/DDBJ databases">
        <title>Insights into the chromosomal genome structure of Flemingia macrophylla.</title>
        <authorList>
            <person name="Ding Y."/>
            <person name="Zhao Y."/>
            <person name="Bi W."/>
            <person name="Wu M."/>
            <person name="Zhao G."/>
            <person name="Gong Y."/>
            <person name="Li W."/>
            <person name="Zhang P."/>
        </authorList>
    </citation>
    <scope>NUCLEOTIDE SEQUENCE [LARGE SCALE GENOMIC DNA]</scope>
    <source>
        <strain evidence="2">DYQJB</strain>
        <tissue evidence="2">Leaf</tissue>
    </source>
</reference>
<gene>
    <name evidence="2" type="ORF">Fmac_015039</name>
</gene>
<dbReference type="PROSITE" id="PS01098">
    <property type="entry name" value="LIPASE_GDSL_SER"/>
    <property type="match status" value="1"/>
</dbReference>
<dbReference type="InterPro" id="IPR035669">
    <property type="entry name" value="SGNH_plant_lipase-like"/>
</dbReference>
<dbReference type="InterPro" id="IPR008265">
    <property type="entry name" value="Lipase_GDSL_AS"/>
</dbReference>
<evidence type="ECO:0000313" key="3">
    <source>
        <dbReference type="Proteomes" id="UP001603857"/>
    </source>
</evidence>
<evidence type="ECO:0000256" key="1">
    <source>
        <dbReference type="ARBA" id="ARBA00008668"/>
    </source>
</evidence>
<dbReference type="CDD" id="cd01837">
    <property type="entry name" value="SGNH_plant_lipase_like"/>
    <property type="match status" value="1"/>
</dbReference>
<dbReference type="AlphaFoldDB" id="A0ABD1MDG8"/>
<dbReference type="PANTHER" id="PTHR45642:SF40">
    <property type="entry name" value="GDSL-LIKE LIPASE_ACYLHYDROLASE"/>
    <property type="match status" value="1"/>
</dbReference>
<sequence length="357" mass="39551">MMKRATLKSLYVCPFVVLFCSFVVTAISIAKFRYYDVPAVIAFGDSILDTGNNNYIETIVRAKVEPYGRDFFGGKPTGRFCNGRVPSDILVEILGIKKALPPYLDPNLEIEDLLTGVCFASAGSGYDPISVKIASVISPEGQLKMFQEYIGQLQEAVGEAKTALILAKSIIIISMGSNDIAGTYFSSPFRRFEYDVEEYTSMLVNSSSSFLQELYKFGARKIGVLGLSPVGCVPLQRTLKGGRDRDCAKSINEAAMAYNIKLSYSIEALGRSLPQAKFVYLENYKEFDEIIQHHDQFGFEVADSACCGGSGLVCSPLSPSICEDADKYVFWDSYHPTDRTYNIVVSEIVKRDIDKFF</sequence>
<comment type="caution">
    <text evidence="2">The sequence shown here is derived from an EMBL/GenBank/DDBJ whole genome shotgun (WGS) entry which is preliminary data.</text>
</comment>
<name>A0ABD1MDG8_9FABA</name>
<dbReference type="EMBL" id="JBGMDY010000005">
    <property type="protein sequence ID" value="KAL2333826.1"/>
    <property type="molecule type" value="Genomic_DNA"/>
</dbReference>
<dbReference type="InterPro" id="IPR050592">
    <property type="entry name" value="GDSL_lipolytic_enzyme"/>
</dbReference>
<keyword evidence="3" id="KW-1185">Reference proteome</keyword>
<dbReference type="Pfam" id="PF00657">
    <property type="entry name" value="Lipase_GDSL"/>
    <property type="match status" value="1"/>
</dbReference>
<dbReference type="Gene3D" id="3.40.50.1110">
    <property type="entry name" value="SGNH hydrolase"/>
    <property type="match status" value="1"/>
</dbReference>
<dbReference type="InterPro" id="IPR001087">
    <property type="entry name" value="GDSL"/>
</dbReference>
<evidence type="ECO:0000313" key="2">
    <source>
        <dbReference type="EMBL" id="KAL2333826.1"/>
    </source>
</evidence>
<organism evidence="2 3">
    <name type="scientific">Flemingia macrophylla</name>
    <dbReference type="NCBI Taxonomy" id="520843"/>
    <lineage>
        <taxon>Eukaryota</taxon>
        <taxon>Viridiplantae</taxon>
        <taxon>Streptophyta</taxon>
        <taxon>Embryophyta</taxon>
        <taxon>Tracheophyta</taxon>
        <taxon>Spermatophyta</taxon>
        <taxon>Magnoliopsida</taxon>
        <taxon>eudicotyledons</taxon>
        <taxon>Gunneridae</taxon>
        <taxon>Pentapetalae</taxon>
        <taxon>rosids</taxon>
        <taxon>fabids</taxon>
        <taxon>Fabales</taxon>
        <taxon>Fabaceae</taxon>
        <taxon>Papilionoideae</taxon>
        <taxon>50 kb inversion clade</taxon>
        <taxon>NPAAA clade</taxon>
        <taxon>indigoferoid/millettioid clade</taxon>
        <taxon>Phaseoleae</taxon>
        <taxon>Flemingia</taxon>
    </lineage>
</organism>
<dbReference type="PANTHER" id="PTHR45642">
    <property type="entry name" value="GDSL ESTERASE/LIPASE EXL3"/>
    <property type="match status" value="1"/>
</dbReference>
<dbReference type="Proteomes" id="UP001603857">
    <property type="component" value="Unassembled WGS sequence"/>
</dbReference>
<accession>A0ABD1MDG8</accession>